<accession>B3CJG5</accession>
<evidence type="ECO:0000256" key="6">
    <source>
        <dbReference type="ARBA" id="ARBA00022870"/>
    </source>
</evidence>
<evidence type="ECO:0000313" key="15">
    <source>
        <dbReference type="EMBL" id="QWT83783.1"/>
    </source>
</evidence>
<feature type="transmembrane region" description="Helical" evidence="13">
    <location>
        <begin position="21"/>
        <end position="43"/>
    </location>
</feature>
<evidence type="ECO:0000256" key="9">
    <source>
        <dbReference type="ARBA" id="ARBA00023136"/>
    </source>
</evidence>
<evidence type="ECO:0000313" key="14">
    <source>
        <dbReference type="EMBL" id="CAN88811.1"/>
    </source>
</evidence>
<reference evidence="14 16" key="1">
    <citation type="journal article" date="2008" name="Arch. Virol.">
        <title>Characterisation of lettuce virus X, a new potexvirus infecting lettuce in Iran.</title>
        <authorList>
            <person name="Dizadji A."/>
            <person name="Koohi-Habibi M."/>
            <person name="Izadpanah K."/>
            <person name="Dietrich C."/>
            <person name="Mossahebi G.H."/>
            <person name="Winter S."/>
        </authorList>
    </citation>
    <scope>NUCLEOTIDE SEQUENCE [LARGE SCALE GENOMIC DNA]</scope>
</reference>
<evidence type="ECO:0000256" key="13">
    <source>
        <dbReference type="SAM" id="Phobius"/>
    </source>
</evidence>
<protein>
    <recommendedName>
        <fullName evidence="3">Movement protein TGBp3</fullName>
    </recommendedName>
    <alternativeName>
        <fullName evidence="12">Triple gene block 3 protein</fullName>
    </alternativeName>
</protein>
<evidence type="ECO:0000256" key="4">
    <source>
        <dbReference type="ARBA" id="ARBA00022448"/>
    </source>
</evidence>
<sequence length="84" mass="9139">MSDAPSSWPWRRSSGCQPLSWAINGTLGALLLVFILVCIAPTYHHPCRVVISGHTITITDCPNAAEILRGLDVAPWNGVKFPQL</sequence>
<evidence type="ECO:0000256" key="2">
    <source>
        <dbReference type="ARBA" id="ARBA00010355"/>
    </source>
</evidence>
<comment type="subcellular location">
    <subcellularLocation>
        <location evidence="1">Host endoplasmic reticulum membrane</location>
    </subcellularLocation>
</comment>
<dbReference type="GO" id="GO:0046740">
    <property type="term" value="P:transport of virus in host, cell to cell"/>
    <property type="evidence" value="ECO:0007669"/>
    <property type="project" value="UniProtKB-KW"/>
</dbReference>
<evidence type="ECO:0000313" key="16">
    <source>
        <dbReference type="Proteomes" id="UP000202928"/>
    </source>
</evidence>
<comment type="similarity">
    <text evidence="2">Belongs to the Tymovirales TGBp3 protein family.</text>
</comment>
<evidence type="ECO:0000256" key="7">
    <source>
        <dbReference type="ARBA" id="ARBA00022989"/>
    </source>
</evidence>
<dbReference type="EMBL" id="AM745758">
    <property type="protein sequence ID" value="CAN88811.1"/>
    <property type="molecule type" value="Genomic_RNA"/>
</dbReference>
<dbReference type="InterPro" id="IPR003411">
    <property type="entry name" value="TGBp3"/>
</dbReference>
<evidence type="ECO:0000256" key="12">
    <source>
        <dbReference type="ARBA" id="ARBA00033148"/>
    </source>
</evidence>
<keyword evidence="8" id="KW-0916">Viral movement protein</keyword>
<dbReference type="GeneID" id="6390853"/>
<dbReference type="RefSeq" id="YP_001960943.1">
    <property type="nucleotide sequence ID" value="NC_010832.1"/>
</dbReference>
<keyword evidence="5 13" id="KW-0812">Transmembrane</keyword>
<keyword evidence="9 13" id="KW-0472">Membrane</keyword>
<evidence type="ECO:0000256" key="10">
    <source>
        <dbReference type="ARBA" id="ARBA00023184"/>
    </source>
</evidence>
<keyword evidence="6" id="KW-1043">Host membrane</keyword>
<evidence type="ECO:0000256" key="11">
    <source>
        <dbReference type="ARBA" id="ARBA00025270"/>
    </source>
</evidence>
<reference evidence="15" key="2">
    <citation type="submission" date="2020-11" db="EMBL/GenBank/DDBJ databases">
        <authorList>
            <person name="Knierim D."/>
            <person name="Margaria P."/>
            <person name="Menzel W."/>
            <person name="Winter S."/>
        </authorList>
    </citation>
    <scope>NUCLEOTIDE SEQUENCE</scope>
    <source>
        <strain evidence="15">DSMZ PV-0904</strain>
    </source>
</reference>
<dbReference type="OrthoDB" id="28712at10239"/>
<comment type="function">
    <text evidence="11">Plays a role in viral cell-to-cell propagation, by facilitating genome transport to neighboring plant cells through plasmosdesmata. May induce the formation of granular vesicles derived from the Endoplasmic reticulum, which align on actin filaments.</text>
</comment>
<keyword evidence="16" id="KW-1185">Reference proteome</keyword>
<dbReference type="GO" id="GO:0044167">
    <property type="term" value="C:host cell endoplasmic reticulum membrane"/>
    <property type="evidence" value="ECO:0007669"/>
    <property type="project" value="UniProtKB-SubCell"/>
</dbReference>
<keyword evidence="4" id="KW-0813">Transport</keyword>
<keyword evidence="10" id="KW-1038">Host endoplasmic reticulum</keyword>
<dbReference type="KEGG" id="vg:6390853"/>
<evidence type="ECO:0000256" key="5">
    <source>
        <dbReference type="ARBA" id="ARBA00022692"/>
    </source>
</evidence>
<dbReference type="EMBL" id="MW248356">
    <property type="protein sequence ID" value="QWT83783.1"/>
    <property type="molecule type" value="Genomic_RNA"/>
</dbReference>
<organism evidence="14 16">
    <name type="scientific">Lettuce virus X</name>
    <dbReference type="NCBI Taxonomy" id="447171"/>
    <lineage>
        <taxon>Viruses</taxon>
        <taxon>Riboviria</taxon>
        <taxon>Orthornavirae</taxon>
        <taxon>Kitrinoviricota</taxon>
        <taxon>Alsuviricetes</taxon>
        <taxon>Tymovirales</taxon>
        <taxon>Alphaflexiviridae</taxon>
        <taxon>Potexvirus</taxon>
        <taxon>Potexvirus ecslactucae</taxon>
    </lineage>
</organism>
<dbReference type="Proteomes" id="UP000202928">
    <property type="component" value="Segment"/>
</dbReference>
<dbReference type="Pfam" id="PF02495">
    <property type="entry name" value="TGBp3"/>
    <property type="match status" value="1"/>
</dbReference>
<gene>
    <name evidence="14" type="primary">TGBp3</name>
    <name evidence="15" type="synonym">ORF4</name>
</gene>
<keyword evidence="7 13" id="KW-1133">Transmembrane helix</keyword>
<evidence type="ECO:0000256" key="8">
    <source>
        <dbReference type="ARBA" id="ARBA00023031"/>
    </source>
</evidence>
<evidence type="ECO:0000256" key="1">
    <source>
        <dbReference type="ARBA" id="ARBA00004625"/>
    </source>
</evidence>
<proteinExistence type="inferred from homology"/>
<evidence type="ECO:0000256" key="3">
    <source>
        <dbReference type="ARBA" id="ARBA00013812"/>
    </source>
</evidence>
<name>B3CJG5_9VIRU</name>